<evidence type="ECO:0000313" key="2">
    <source>
        <dbReference type="Proteomes" id="UP001303001"/>
    </source>
</evidence>
<gene>
    <name evidence="1" type="ORF">RMN56_31100</name>
</gene>
<dbReference type="EMBL" id="CP134876">
    <property type="protein sequence ID" value="WNM39505.1"/>
    <property type="molecule type" value="Genomic_DNA"/>
</dbReference>
<keyword evidence="2" id="KW-1185">Reference proteome</keyword>
<organism evidence="1 2">
    <name type="scientific">Micromonospora halotolerans</name>
    <dbReference type="NCBI Taxonomy" id="709879"/>
    <lineage>
        <taxon>Bacteria</taxon>
        <taxon>Bacillati</taxon>
        <taxon>Actinomycetota</taxon>
        <taxon>Actinomycetes</taxon>
        <taxon>Micromonosporales</taxon>
        <taxon>Micromonosporaceae</taxon>
        <taxon>Micromonospora</taxon>
    </lineage>
</organism>
<protein>
    <submittedName>
        <fullName evidence="1">Uncharacterized protein</fullName>
    </submittedName>
</protein>
<dbReference type="Proteomes" id="UP001303001">
    <property type="component" value="Chromosome"/>
</dbReference>
<evidence type="ECO:0000313" key="1">
    <source>
        <dbReference type="EMBL" id="WNM39505.1"/>
    </source>
</evidence>
<dbReference type="RefSeq" id="WP_313721442.1">
    <property type="nucleotide sequence ID" value="NZ_CP134876.1"/>
</dbReference>
<proteinExistence type="predicted"/>
<dbReference type="Gene3D" id="1.10.287.2170">
    <property type="match status" value="1"/>
</dbReference>
<name>A0ABY9ZWV6_9ACTN</name>
<accession>A0ABY9ZWV6</accession>
<sequence length="49" mass="5739">MANQEPLRPQHELVEDLLGVAGSFSYWLCGLRRYEKELERSDLTMEGDR</sequence>
<reference evidence="1 2" key="1">
    <citation type="submission" date="2023-09" db="EMBL/GenBank/DDBJ databases">
        <title>Micromonospora halotolerans DSM 45598 genome sequence.</title>
        <authorList>
            <person name="Mo P."/>
        </authorList>
    </citation>
    <scope>NUCLEOTIDE SEQUENCE [LARGE SCALE GENOMIC DNA]</scope>
    <source>
        <strain evidence="1 2">DSM 45598</strain>
    </source>
</reference>